<keyword evidence="1" id="KW-0472">Membrane</keyword>
<keyword evidence="1" id="KW-1133">Transmembrane helix</keyword>
<dbReference type="EMBL" id="JBHUOK010000034">
    <property type="protein sequence ID" value="MFD2791722.1"/>
    <property type="molecule type" value="Genomic_DNA"/>
</dbReference>
<comment type="caution">
    <text evidence="2">The sequence shown here is derived from an EMBL/GenBank/DDBJ whole genome shotgun (WGS) entry which is preliminary data.</text>
</comment>
<gene>
    <name evidence="2" type="ORF">ACFS1K_18280</name>
</gene>
<evidence type="ECO:0000256" key="1">
    <source>
        <dbReference type="SAM" id="Phobius"/>
    </source>
</evidence>
<proteinExistence type="predicted"/>
<dbReference type="RefSeq" id="WP_251808593.1">
    <property type="nucleotide sequence ID" value="NZ_CP166679.1"/>
</dbReference>
<feature type="transmembrane region" description="Helical" evidence="1">
    <location>
        <begin position="6"/>
        <end position="23"/>
    </location>
</feature>
<evidence type="ECO:0000313" key="3">
    <source>
        <dbReference type="Proteomes" id="UP001597532"/>
    </source>
</evidence>
<evidence type="ECO:0000313" key="2">
    <source>
        <dbReference type="EMBL" id="MFD2791722.1"/>
    </source>
</evidence>
<sequence>MLRWCLHYGIHFLVPILVGLLFYKEYRWKAILILLAGISIDLDHLWADPLFDPNRCSINFHPLHTYWAIAIYFLMLIPQRTRIFGLALVIHIVADFTDCLLM</sequence>
<reference evidence="3" key="1">
    <citation type="journal article" date="2019" name="Int. J. Syst. Evol. Microbiol.">
        <title>The Global Catalogue of Microorganisms (GCM) 10K type strain sequencing project: providing services to taxonomists for standard genome sequencing and annotation.</title>
        <authorList>
            <consortium name="The Broad Institute Genomics Platform"/>
            <consortium name="The Broad Institute Genome Sequencing Center for Infectious Disease"/>
            <person name="Wu L."/>
            <person name="Ma J."/>
        </authorList>
    </citation>
    <scope>NUCLEOTIDE SEQUENCE [LARGE SCALE GENOMIC DNA]</scope>
    <source>
        <strain evidence="3">KCTC 52924</strain>
    </source>
</reference>
<name>A0ABW5VL44_9FLAO</name>
<keyword evidence="3" id="KW-1185">Reference proteome</keyword>
<protein>
    <submittedName>
        <fullName evidence="2">DUF6122 family protein</fullName>
    </submittedName>
</protein>
<feature type="transmembrane region" description="Helical" evidence="1">
    <location>
        <begin position="30"/>
        <end position="47"/>
    </location>
</feature>
<dbReference type="Pfam" id="PF19617">
    <property type="entry name" value="DUF6122"/>
    <property type="match status" value="1"/>
</dbReference>
<dbReference type="Proteomes" id="UP001597532">
    <property type="component" value="Unassembled WGS sequence"/>
</dbReference>
<keyword evidence="1" id="KW-0812">Transmembrane</keyword>
<organism evidence="2 3">
    <name type="scientific">Arenibacter antarcticus</name>
    <dbReference type="NCBI Taxonomy" id="2040469"/>
    <lineage>
        <taxon>Bacteria</taxon>
        <taxon>Pseudomonadati</taxon>
        <taxon>Bacteroidota</taxon>
        <taxon>Flavobacteriia</taxon>
        <taxon>Flavobacteriales</taxon>
        <taxon>Flavobacteriaceae</taxon>
        <taxon>Arenibacter</taxon>
    </lineage>
</organism>
<accession>A0ABW5VL44</accession>
<feature type="transmembrane region" description="Helical" evidence="1">
    <location>
        <begin position="59"/>
        <end position="77"/>
    </location>
</feature>
<dbReference type="InterPro" id="IPR046125">
    <property type="entry name" value="DUF6122"/>
</dbReference>